<dbReference type="Proteomes" id="UP000265692">
    <property type="component" value="Unassembled WGS sequence"/>
</dbReference>
<dbReference type="AlphaFoldDB" id="A0A396SJI9"/>
<gene>
    <name evidence="1" type="ORF">D1B33_14495</name>
</gene>
<dbReference type="RefSeq" id="WP_118877122.1">
    <property type="nucleotide sequence ID" value="NZ_QWEI01000009.1"/>
</dbReference>
<dbReference type="EMBL" id="QWEI01000009">
    <property type="protein sequence ID" value="RHW34007.1"/>
    <property type="molecule type" value="Genomic_DNA"/>
</dbReference>
<name>A0A396SJI9_9BACL</name>
<evidence type="ECO:0000313" key="2">
    <source>
        <dbReference type="Proteomes" id="UP000265692"/>
    </source>
</evidence>
<comment type="caution">
    <text evidence="1">The sequence shown here is derived from an EMBL/GenBank/DDBJ whole genome shotgun (WGS) entry which is preliminary data.</text>
</comment>
<accession>A0A396SJI9</accession>
<evidence type="ECO:0000313" key="1">
    <source>
        <dbReference type="EMBL" id="RHW34007.1"/>
    </source>
</evidence>
<organism evidence="1 2">
    <name type="scientific">Ureibacillus yapensis</name>
    <dbReference type="NCBI Taxonomy" id="2304605"/>
    <lineage>
        <taxon>Bacteria</taxon>
        <taxon>Bacillati</taxon>
        <taxon>Bacillota</taxon>
        <taxon>Bacilli</taxon>
        <taxon>Bacillales</taxon>
        <taxon>Caryophanaceae</taxon>
        <taxon>Ureibacillus</taxon>
    </lineage>
</organism>
<protein>
    <submittedName>
        <fullName evidence="1">Multidrug transporter</fullName>
    </submittedName>
</protein>
<sequence>MEKKTLPQIVKNFKNIPETNNKKMHPNIKETIAKNKEIIDKNREMLRKNNYSSS</sequence>
<proteinExistence type="predicted"/>
<keyword evidence="2" id="KW-1185">Reference proteome</keyword>
<reference evidence="1 2" key="1">
    <citation type="submission" date="2018-08" db="EMBL/GenBank/DDBJ databases">
        <title>Lysinibacillus sp. YLB-03 draft genome sequence.</title>
        <authorList>
            <person name="Yu L."/>
        </authorList>
    </citation>
    <scope>NUCLEOTIDE SEQUENCE [LARGE SCALE GENOMIC DNA]</scope>
    <source>
        <strain evidence="1 2">YLB-03</strain>
    </source>
</reference>